<evidence type="ECO:0000313" key="6">
    <source>
        <dbReference type="EMBL" id="KAG7167087.1"/>
    </source>
</evidence>
<keyword evidence="7" id="KW-1185">Reference proteome</keyword>
<protein>
    <submittedName>
        <fullName evidence="6">Cysteine-rich protein 2-binding protein-like 1</fullName>
    </submittedName>
</protein>
<evidence type="ECO:0000256" key="1">
    <source>
        <dbReference type="ARBA" id="ARBA00022723"/>
    </source>
</evidence>
<dbReference type="AlphaFoldDB" id="A0A8J5JYR1"/>
<dbReference type="InterPro" id="IPR001965">
    <property type="entry name" value="Znf_PHD"/>
</dbReference>
<evidence type="ECO:0000259" key="5">
    <source>
        <dbReference type="SMART" id="SM00249"/>
    </source>
</evidence>
<evidence type="ECO:0000256" key="2">
    <source>
        <dbReference type="ARBA" id="ARBA00022771"/>
    </source>
</evidence>
<accession>A0A8J5JYR1</accession>
<reference evidence="6" key="1">
    <citation type="journal article" date="2021" name="Sci. Adv.">
        <title>The American lobster genome reveals insights on longevity, neural, and immune adaptations.</title>
        <authorList>
            <person name="Polinski J.M."/>
            <person name="Zimin A.V."/>
            <person name="Clark K.F."/>
            <person name="Kohn A.B."/>
            <person name="Sadowski N."/>
            <person name="Timp W."/>
            <person name="Ptitsyn A."/>
            <person name="Khanna P."/>
            <person name="Romanova D.Y."/>
            <person name="Williams P."/>
            <person name="Greenwood S.J."/>
            <person name="Moroz L.L."/>
            <person name="Walt D.R."/>
            <person name="Bodnar A.G."/>
        </authorList>
    </citation>
    <scope>NUCLEOTIDE SEQUENCE</scope>
    <source>
        <strain evidence="6">GMGI-L3</strain>
    </source>
</reference>
<dbReference type="OrthoDB" id="6375474at2759"/>
<dbReference type="PANTHER" id="PTHR35385">
    <property type="entry name" value="PROTEIN B, PUTATIVE-RELATED-RELATED"/>
    <property type="match status" value="1"/>
</dbReference>
<dbReference type="GO" id="GO:0008270">
    <property type="term" value="F:zinc ion binding"/>
    <property type="evidence" value="ECO:0007669"/>
    <property type="project" value="UniProtKB-KW"/>
</dbReference>
<evidence type="ECO:0000313" key="7">
    <source>
        <dbReference type="Proteomes" id="UP000747542"/>
    </source>
</evidence>
<gene>
    <name evidence="6" type="primary">Kat14-L1</name>
    <name evidence="6" type="ORF">Hamer_G005420</name>
</gene>
<evidence type="ECO:0000256" key="3">
    <source>
        <dbReference type="ARBA" id="ARBA00022833"/>
    </source>
</evidence>
<dbReference type="EMBL" id="JAHLQT010021845">
    <property type="protein sequence ID" value="KAG7167087.1"/>
    <property type="molecule type" value="Genomic_DNA"/>
</dbReference>
<comment type="caution">
    <text evidence="6">The sequence shown here is derived from an EMBL/GenBank/DDBJ whole genome shotgun (WGS) entry which is preliminary data.</text>
</comment>
<keyword evidence="1" id="KW-0479">Metal-binding</keyword>
<dbReference type="SMART" id="SM00249">
    <property type="entry name" value="PHD"/>
    <property type="match status" value="1"/>
</dbReference>
<feature type="domain" description="Zinc finger PHD-type" evidence="5">
    <location>
        <begin position="17"/>
        <end position="68"/>
    </location>
</feature>
<dbReference type="CDD" id="cd15489">
    <property type="entry name" value="PHD_SF"/>
    <property type="match status" value="1"/>
</dbReference>
<feature type="region of interest" description="Disordered" evidence="4">
    <location>
        <begin position="210"/>
        <end position="249"/>
    </location>
</feature>
<feature type="compositionally biased region" description="Polar residues" evidence="4">
    <location>
        <begin position="210"/>
        <end position="220"/>
    </location>
</feature>
<keyword evidence="3" id="KW-0862">Zinc</keyword>
<evidence type="ECO:0000256" key="4">
    <source>
        <dbReference type="SAM" id="MobiDB-lite"/>
    </source>
</evidence>
<keyword evidence="2" id="KW-0863">Zinc-finger</keyword>
<organism evidence="6 7">
    <name type="scientific">Homarus americanus</name>
    <name type="common">American lobster</name>
    <dbReference type="NCBI Taxonomy" id="6706"/>
    <lineage>
        <taxon>Eukaryota</taxon>
        <taxon>Metazoa</taxon>
        <taxon>Ecdysozoa</taxon>
        <taxon>Arthropoda</taxon>
        <taxon>Crustacea</taxon>
        <taxon>Multicrustacea</taxon>
        <taxon>Malacostraca</taxon>
        <taxon>Eumalacostraca</taxon>
        <taxon>Eucarida</taxon>
        <taxon>Decapoda</taxon>
        <taxon>Pleocyemata</taxon>
        <taxon>Astacidea</taxon>
        <taxon>Nephropoidea</taxon>
        <taxon>Nephropidae</taxon>
        <taxon>Homarus</taxon>
    </lineage>
</organism>
<dbReference type="PANTHER" id="PTHR35385:SF2">
    <property type="entry name" value="PROTEIN B, PUTATIVE-RELATED"/>
    <property type="match status" value="1"/>
</dbReference>
<feature type="region of interest" description="Disordered" evidence="4">
    <location>
        <begin position="351"/>
        <end position="372"/>
    </location>
</feature>
<dbReference type="Proteomes" id="UP000747542">
    <property type="component" value="Unassembled WGS sequence"/>
</dbReference>
<proteinExistence type="predicted"/>
<name>A0A8J5JYR1_HOMAM</name>
<sequence>MDHKQEVEFIPNGIIGPCDRCGRSSPGPEYLLYCTDCRELVHIECLRSKPECRLAGDNFYTFTCFKCHSGKKDTVARPKDLSKLQALLVVLFHLHKTAAESSHQGFFHADDHISQFIINYWNDIFGSNNSTKQGTTNDDWGSIFSVQDILSKQPQYFVKGPESLGGGPWYKLSPMLPPAQLLHASLQVDIGVTNVKEAGEEVLQMKSLLGSTTDDPSGSAGNDVCAPAGNNMNGSAGTDPHGPAGNYPSCSVENDVKGFTRKRFRADTDEDSTRVSQVENINSSLSLVHVKSEPTDVCISSSSNSDNSPCQNAVKQELVYKEEVFVDDFVSEEVNKQDPLSLTDKSQVIEPSTVTSEETWPHSGSEKLKECRKRSKRISQQPSRLIQPKILAVPQVLPVSIEELANTQEAVGENVPEVFVAQHFDYHDAKLATSWHLIEDMLPAIFSHKVITYDYMSDNNLPGFNLEIDSTVSTKDDIGLWLHEFSERTQTKWKLRYWAMGNTYSYTYKVMYVCASAPRTKKEKSKFDRSCKAFIHIKLYEEDILRKVNAISVGFLSRISLSYIHNHPVMFKETFQYKSVRKDMIEMFHEYFAEGHTSVSAHHYHEARLWLRDLAAELLLDDTIHPKIRTIKYMKEQWVKSNSATVLKNKNNETGEALFNAACERVEELSHQRKVQYFIVKNPFSVALVTPLMKRVHSLQEASLTLFVNTVINCGREKCSITYFTCASVAGVLPLGVVIVSNPTCSALKIAFKNLVTTVGETAFGGRGSPMVIISDGFEPQMEALKSCFPYSQTLLCVTNLVHSVWRWLTEESNGIKEHHWVTLIGLVKNVLYAPTPEVSKLAYRMMLAHSVSKQYEVFNTYLATLWHRRGEVGLVYKLPMNNKDFVELSRRIFIDAILTRCQAFSVLPMMRYVCIALEECFQSRVSEYIENTASQFTFLKCMEKTILPETKNMQSSHKVRSTQDEDDWCTVNCEASLCSCVSGSLGGFCEHQRAVWKQQHLQLPAAPEIDSRGKVQLADIAFGEAGYQSFNRMEYDVTINALKKNLARIETIASQNITNSFIGKMRKLNQTLDKITTLDELGMFCELAGILGNVQTHVKIMQPQTNILQQAKIVQSQANIVQSQPSIVQPQNNSVQPQATIVQSQTVQPQANLVQPQTSLMQAQASLMQPQPNLLQPQTNILQPQTSFVQSQTSLMQPQTNAGLNPIQFLVVQSIQK</sequence>